<feature type="chain" id="PRO_5028474978" evidence="2">
    <location>
        <begin position="31"/>
        <end position="168"/>
    </location>
</feature>
<keyword evidence="1" id="KW-0812">Transmembrane</keyword>
<feature type="signal peptide" evidence="2">
    <location>
        <begin position="1"/>
        <end position="30"/>
    </location>
</feature>
<accession>A0A6P5T3A3</accession>
<dbReference type="RefSeq" id="XP_021821326.1">
    <property type="nucleotide sequence ID" value="XM_021965634.1"/>
</dbReference>
<dbReference type="KEGG" id="pavi:110762913"/>
<keyword evidence="1" id="KW-0472">Membrane</keyword>
<dbReference type="Proteomes" id="UP000515124">
    <property type="component" value="Unplaced"/>
</dbReference>
<keyword evidence="2" id="KW-0732">Signal</keyword>
<name>A0A6P5T3A3_PRUAV</name>
<sequence>MAFIALPTHKFLCFTLVLIAVSCCYSAGYAEENPAQTFVTALACFNNKFIYAGCDEAYRLNESGNFNVPPEATDLFCHGPCLAETQQVLNCVDRMLSGFVFNNRATLPDIRGALRAGCSYTSQRGKFNGFGPFGEYIQGETSKAQKLPNFISFFTFLIVTGCSLFILH</sequence>
<dbReference type="AlphaFoldDB" id="A0A6P5T3A3"/>
<organism evidence="4 5">
    <name type="scientific">Prunus avium</name>
    <name type="common">Cherry</name>
    <name type="synonym">Cerasus avium</name>
    <dbReference type="NCBI Taxonomy" id="42229"/>
    <lineage>
        <taxon>Eukaryota</taxon>
        <taxon>Viridiplantae</taxon>
        <taxon>Streptophyta</taxon>
        <taxon>Embryophyta</taxon>
        <taxon>Tracheophyta</taxon>
        <taxon>Spermatophyta</taxon>
        <taxon>Magnoliopsida</taxon>
        <taxon>eudicotyledons</taxon>
        <taxon>Gunneridae</taxon>
        <taxon>Pentapetalae</taxon>
        <taxon>rosids</taxon>
        <taxon>fabids</taxon>
        <taxon>Rosales</taxon>
        <taxon>Rosaceae</taxon>
        <taxon>Amygdaloideae</taxon>
        <taxon>Amygdaleae</taxon>
        <taxon>Prunus</taxon>
    </lineage>
</organism>
<evidence type="ECO:0000256" key="2">
    <source>
        <dbReference type="SAM" id="SignalP"/>
    </source>
</evidence>
<protein>
    <submittedName>
        <fullName evidence="5">Uncharacterized protein LOC110762913</fullName>
    </submittedName>
</protein>
<evidence type="ECO:0000259" key="3">
    <source>
        <dbReference type="Pfam" id="PF24865"/>
    </source>
</evidence>
<reference evidence="5" key="1">
    <citation type="submission" date="2025-08" db="UniProtKB">
        <authorList>
            <consortium name="RefSeq"/>
        </authorList>
    </citation>
    <scope>IDENTIFICATION</scope>
</reference>
<evidence type="ECO:0000313" key="5">
    <source>
        <dbReference type="RefSeq" id="XP_021821326.1"/>
    </source>
</evidence>
<dbReference type="Pfam" id="PF24865">
    <property type="entry name" value="DUF7731"/>
    <property type="match status" value="1"/>
</dbReference>
<feature type="domain" description="DUF7731" evidence="3">
    <location>
        <begin position="34"/>
        <end position="128"/>
    </location>
</feature>
<proteinExistence type="predicted"/>
<keyword evidence="1" id="KW-1133">Transmembrane helix</keyword>
<dbReference type="PANTHER" id="PTHR34366">
    <property type="entry name" value="OS07G0289901 PROTEIN-RELATED"/>
    <property type="match status" value="1"/>
</dbReference>
<keyword evidence="4" id="KW-1185">Reference proteome</keyword>
<feature type="transmembrane region" description="Helical" evidence="1">
    <location>
        <begin position="150"/>
        <end position="167"/>
    </location>
</feature>
<evidence type="ECO:0000256" key="1">
    <source>
        <dbReference type="SAM" id="Phobius"/>
    </source>
</evidence>
<evidence type="ECO:0000313" key="4">
    <source>
        <dbReference type="Proteomes" id="UP000515124"/>
    </source>
</evidence>
<gene>
    <name evidence="5" type="primary">LOC110762913</name>
</gene>
<dbReference type="InterPro" id="IPR056633">
    <property type="entry name" value="DUF7731"/>
</dbReference>
<dbReference type="PANTHER" id="PTHR34366:SF8">
    <property type="entry name" value="TRANSMEMBRANE PROTEIN"/>
    <property type="match status" value="1"/>
</dbReference>
<dbReference type="GeneID" id="110762913"/>